<feature type="compositionally biased region" description="Polar residues" evidence="1">
    <location>
        <begin position="528"/>
        <end position="542"/>
    </location>
</feature>
<feature type="compositionally biased region" description="Polar residues" evidence="1">
    <location>
        <begin position="1"/>
        <end position="12"/>
    </location>
</feature>
<evidence type="ECO:0000313" key="2">
    <source>
        <dbReference type="EMBL" id="KAF2968668.1"/>
    </source>
</evidence>
<comment type="caution">
    <text evidence="2">The sequence shown here is derived from an EMBL/GenBank/DDBJ whole genome shotgun (WGS) entry which is preliminary data.</text>
</comment>
<dbReference type="AlphaFoldDB" id="A0A7C8MRJ2"/>
<feature type="compositionally biased region" description="Basic residues" evidence="1">
    <location>
        <begin position="217"/>
        <end position="239"/>
    </location>
</feature>
<feature type="compositionally biased region" description="Low complexity" evidence="1">
    <location>
        <begin position="201"/>
        <end position="214"/>
    </location>
</feature>
<keyword evidence="3" id="KW-1185">Reference proteome</keyword>
<accession>A0A7C8MRJ2</accession>
<proteinExistence type="predicted"/>
<gene>
    <name evidence="2" type="ORF">GQX73_g4867</name>
</gene>
<feature type="region of interest" description="Disordered" evidence="1">
    <location>
        <begin position="88"/>
        <end position="119"/>
    </location>
</feature>
<evidence type="ECO:0000256" key="1">
    <source>
        <dbReference type="SAM" id="MobiDB-lite"/>
    </source>
</evidence>
<dbReference type="InParanoid" id="A0A7C8MRJ2"/>
<evidence type="ECO:0000313" key="3">
    <source>
        <dbReference type="Proteomes" id="UP000481858"/>
    </source>
</evidence>
<feature type="region of interest" description="Disordered" evidence="1">
    <location>
        <begin position="201"/>
        <end position="425"/>
    </location>
</feature>
<organism evidence="2 3">
    <name type="scientific">Xylaria multiplex</name>
    <dbReference type="NCBI Taxonomy" id="323545"/>
    <lineage>
        <taxon>Eukaryota</taxon>
        <taxon>Fungi</taxon>
        <taxon>Dikarya</taxon>
        <taxon>Ascomycota</taxon>
        <taxon>Pezizomycotina</taxon>
        <taxon>Sordariomycetes</taxon>
        <taxon>Xylariomycetidae</taxon>
        <taxon>Xylariales</taxon>
        <taxon>Xylariaceae</taxon>
        <taxon>Xylaria</taxon>
    </lineage>
</organism>
<feature type="compositionally biased region" description="Polar residues" evidence="1">
    <location>
        <begin position="382"/>
        <end position="399"/>
    </location>
</feature>
<dbReference type="EMBL" id="WUBL01000047">
    <property type="protein sequence ID" value="KAF2968668.1"/>
    <property type="molecule type" value="Genomic_DNA"/>
</dbReference>
<dbReference type="Proteomes" id="UP000481858">
    <property type="component" value="Unassembled WGS sequence"/>
</dbReference>
<feature type="region of interest" description="Disordered" evidence="1">
    <location>
        <begin position="1"/>
        <end position="26"/>
    </location>
</feature>
<feature type="compositionally biased region" description="Polar residues" evidence="1">
    <location>
        <begin position="568"/>
        <end position="578"/>
    </location>
</feature>
<feature type="compositionally biased region" description="Basic and acidic residues" evidence="1">
    <location>
        <begin position="104"/>
        <end position="116"/>
    </location>
</feature>
<dbReference type="OrthoDB" id="275715at2759"/>
<feature type="region of interest" description="Disordered" evidence="1">
    <location>
        <begin position="467"/>
        <end position="639"/>
    </location>
</feature>
<name>A0A7C8MRJ2_9PEZI</name>
<sequence length="639" mass="68120">MAPNFRQNTQTRRGNRSGYVEHDDFEGLPVRQWRQEWVNITPPPPPDLTRKNDIWAIELPHGMPKDSQLLPNHTQELLRAARSGRLYKRPAPAEEEETEADPAVPEKPEKKEEDPSTKGFQIKIWKQVARNAEGPTVSYLAKRRKRTVTLSSDLPAGAASGPTVTKATVRRIDAAGNPYTQEVTLSEGQPVDGEIISTTVVAAPVPTVSVEASATPVRRRPPPPKRKPKGPGRGRKKKLPLPPSSHPNATNAATTRLIPGVQVDGAQALKPDDDASKNNDVEMADDDEGDDGEDGEDDGEEGDDDDDDGDGADGETGFVSRADSETKSDQMEITPSKNQNEDVAETPLPLFFQEVPLPTNTNLSPPLPHPLHIEGSPLKQVISAQSPGSLQPDSTSQPGTPKPSTPLEGIDQAPHQTETESEPNVPVTELSILEEPAEVNPLLAADGDARPDLDVEMQDATPIMDLPIETLPPTATDSPAVPKDTQKLSPVEPIGGGDLATSELPVNQELPDEAANVEPSSEIGETELASSGDVQISENATKADSPINPAVPDVAEPSVEPLVAQATDGPSTSEQTVATPDLAVSQDEQPPQEDNAANSPDLFSGLEAALNQHGHSSSEPIPDKSETMVSPAEASSRSE</sequence>
<evidence type="ECO:0008006" key="4">
    <source>
        <dbReference type="Google" id="ProtNLM"/>
    </source>
</evidence>
<feature type="compositionally biased region" description="Acidic residues" evidence="1">
    <location>
        <begin position="282"/>
        <end position="313"/>
    </location>
</feature>
<reference evidence="2 3" key="1">
    <citation type="submission" date="2019-12" db="EMBL/GenBank/DDBJ databases">
        <title>Draft genome sequence of the ascomycete Xylaria multiplex DSM 110363.</title>
        <authorList>
            <person name="Buettner E."/>
            <person name="Kellner H."/>
        </authorList>
    </citation>
    <scope>NUCLEOTIDE SEQUENCE [LARGE SCALE GENOMIC DNA]</scope>
    <source>
        <strain evidence="2 3">DSM 110363</strain>
    </source>
</reference>
<protein>
    <recommendedName>
        <fullName evidence="4">Apopolysialoglycoprotein</fullName>
    </recommendedName>
</protein>
<feature type="compositionally biased region" description="Basic and acidic residues" evidence="1">
    <location>
        <begin position="270"/>
        <end position="280"/>
    </location>
</feature>